<keyword evidence="8" id="KW-1185">Reference proteome</keyword>
<comment type="subcellular location">
    <subcellularLocation>
        <location evidence="4">Nucleus</location>
    </subcellularLocation>
</comment>
<keyword evidence="4" id="KW-0547">Nucleotide-binding</keyword>
<dbReference type="Proteomes" id="UP001054902">
    <property type="component" value="Unassembled WGS sequence"/>
</dbReference>
<dbReference type="PROSITE" id="PS50172">
    <property type="entry name" value="BRCT"/>
    <property type="match status" value="1"/>
</dbReference>
<keyword evidence="3 4" id="KW-0235">DNA replication</keyword>
<dbReference type="SUPFAM" id="SSF48019">
    <property type="entry name" value="post-AAA+ oligomerization domain-like"/>
    <property type="match status" value="1"/>
</dbReference>
<dbReference type="PANTHER" id="PTHR23389:SF6">
    <property type="entry name" value="REPLICATION FACTOR C SUBUNIT 1"/>
    <property type="match status" value="1"/>
</dbReference>
<feature type="region of interest" description="Disordered" evidence="5">
    <location>
        <begin position="331"/>
        <end position="369"/>
    </location>
</feature>
<dbReference type="FunFam" id="3.40.50.300:FF:000395">
    <property type="entry name" value="Replication factor C subunit 1"/>
    <property type="match status" value="1"/>
</dbReference>
<dbReference type="GO" id="GO:0006260">
    <property type="term" value="P:DNA replication"/>
    <property type="evidence" value="ECO:0007669"/>
    <property type="project" value="UniProtKB-KW"/>
</dbReference>
<dbReference type="Gene3D" id="3.40.50.300">
    <property type="entry name" value="P-loop containing nucleotide triphosphate hydrolases"/>
    <property type="match status" value="1"/>
</dbReference>
<dbReference type="SMART" id="SM00382">
    <property type="entry name" value="AAA"/>
    <property type="match status" value="1"/>
</dbReference>
<proteinExistence type="inferred from homology"/>
<feature type="compositionally biased region" description="Basic and acidic residues" evidence="5">
    <location>
        <begin position="96"/>
        <end position="110"/>
    </location>
</feature>
<feature type="compositionally biased region" description="Basic and acidic residues" evidence="5">
    <location>
        <begin position="117"/>
        <end position="133"/>
    </location>
</feature>
<dbReference type="InterPro" id="IPR008921">
    <property type="entry name" value="DNA_pol3_clamp-load_cplx_C"/>
</dbReference>
<dbReference type="GO" id="GO:0005663">
    <property type="term" value="C:DNA replication factor C complex"/>
    <property type="evidence" value="ECO:0007669"/>
    <property type="project" value="InterPro"/>
</dbReference>
<dbReference type="Pfam" id="PF25361">
    <property type="entry name" value="AAA_lid_RFC1"/>
    <property type="match status" value="1"/>
</dbReference>
<dbReference type="AlphaFoldDB" id="A0AAD3CNM9"/>
<accession>A0AAD3CNM9</accession>
<evidence type="ECO:0000313" key="7">
    <source>
        <dbReference type="EMBL" id="GFH49059.1"/>
    </source>
</evidence>
<feature type="region of interest" description="Disordered" evidence="5">
    <location>
        <begin position="1"/>
        <end position="166"/>
    </location>
</feature>
<dbReference type="SUPFAM" id="SSF52113">
    <property type="entry name" value="BRCT domain"/>
    <property type="match status" value="1"/>
</dbReference>
<dbReference type="InterPro" id="IPR012178">
    <property type="entry name" value="RFC1"/>
</dbReference>
<dbReference type="CDD" id="cd00009">
    <property type="entry name" value="AAA"/>
    <property type="match status" value="1"/>
</dbReference>
<evidence type="ECO:0000256" key="1">
    <source>
        <dbReference type="ARBA" id="ARBA00006116"/>
    </source>
</evidence>
<reference evidence="7 8" key="1">
    <citation type="journal article" date="2021" name="Sci. Rep.">
        <title>The genome of the diatom Chaetoceros tenuissimus carries an ancient integrated fragment of an extant virus.</title>
        <authorList>
            <person name="Hongo Y."/>
            <person name="Kimura K."/>
            <person name="Takaki Y."/>
            <person name="Yoshida Y."/>
            <person name="Baba S."/>
            <person name="Kobayashi G."/>
            <person name="Nagasaki K."/>
            <person name="Hano T."/>
            <person name="Tomaru Y."/>
        </authorList>
    </citation>
    <scope>NUCLEOTIDE SEQUENCE [LARGE SCALE GENOMIC DNA]</scope>
    <source>
        <strain evidence="7 8">NIES-3715</strain>
    </source>
</reference>
<dbReference type="InterPro" id="IPR003593">
    <property type="entry name" value="AAA+_ATPase"/>
</dbReference>
<dbReference type="Gene3D" id="1.20.272.10">
    <property type="match status" value="1"/>
</dbReference>
<dbReference type="InterPro" id="IPR013725">
    <property type="entry name" value="DNA_replication_fac_RFC1_C"/>
</dbReference>
<gene>
    <name evidence="7" type="ORF">CTEN210_05535</name>
</gene>
<protein>
    <recommendedName>
        <fullName evidence="2 4">Replication factor C subunit 1</fullName>
    </recommendedName>
</protein>
<feature type="compositionally biased region" description="Basic residues" evidence="5">
    <location>
        <begin position="933"/>
        <end position="950"/>
    </location>
</feature>
<evidence type="ECO:0000256" key="4">
    <source>
        <dbReference type="PIRNR" id="PIRNR036578"/>
    </source>
</evidence>
<evidence type="ECO:0000259" key="6">
    <source>
        <dbReference type="PROSITE" id="PS50172"/>
    </source>
</evidence>
<dbReference type="GO" id="GO:0016887">
    <property type="term" value="F:ATP hydrolysis activity"/>
    <property type="evidence" value="ECO:0007669"/>
    <property type="project" value="InterPro"/>
</dbReference>
<comment type="similarity">
    <text evidence="1 4">Belongs to the activator 1 large subunit family.</text>
</comment>
<dbReference type="SUPFAM" id="SSF52540">
    <property type="entry name" value="P-loop containing nucleoside triphosphate hydrolases"/>
    <property type="match status" value="1"/>
</dbReference>
<feature type="compositionally biased region" description="Polar residues" evidence="5">
    <location>
        <begin position="336"/>
        <end position="362"/>
    </location>
</feature>
<dbReference type="EMBL" id="BLLK01000032">
    <property type="protein sequence ID" value="GFH49059.1"/>
    <property type="molecule type" value="Genomic_DNA"/>
</dbReference>
<dbReference type="InterPro" id="IPR001357">
    <property type="entry name" value="BRCT_dom"/>
</dbReference>
<feature type="compositionally biased region" description="Basic residues" evidence="5">
    <location>
        <begin position="134"/>
        <end position="149"/>
    </location>
</feature>
<dbReference type="Pfam" id="PF00533">
    <property type="entry name" value="BRCT"/>
    <property type="match status" value="1"/>
</dbReference>
<sequence>MDIRNFFGGGGGSAKKAPSSGKKSEKPKPKPAAKKKQEKSAEKVTKPKTEEKEVAKKPIKKKVIDLSDSEDDVDMIETSTTSTKQKDPPRAPTPSKDTKAAKRKEPEATVKKAATPKKKEEKPESEKEEEKPSPAKKRRTTTTTPKKKKEPAPVPPKPTEAIESYPDPSSGIFDGYTFVFTGVLSNLTRDDAIDYVKSYGGRVTTAVSGKTSYLVIGDELEDGRPVEEGSKFKKATELGKVVILKNEGDLYGLAKLLDEKKKALNPKVESSSEQQNGNVAAAPAVANPYAKKTAVANPYAKPSGQVSNPYAKSGAVSNPYAKSGGGVSNPYAKSAAPSNPYASKSSTANPYAAKAQSSQNSCQGGGRADMNDSSALWADKYAPSNTNMILGNKEAVSKLRRWLDTWESTFNKPSTGKKKKTSFNSKNGPFKAALLSGPPGIGKTTTAQLVIEEAGRQVFELNASDARSKKMLENSLGDITGSQVLSFQTKGKKNGSKSQVTKRCIIMDEVDGMSSGDRGGMAEVIKMIKNSMVPIICICNDRQSQKIKSLVPYCLDLKYRRPVKSMIARRAIEVGKAEGMEIEYNAAEAVSESCGNDIRQVLNCLQMWGNKRHSSTNKRADMTYKDFKNRDNLINKDEMLRVTLFDAAKMICEGRRGLSEADEKAQRDSLFKRTDAFFNDYALMGLLVHQNYLKVAVKPYMTAKASGDPQTQYESLVSMCEGTEAMSDFAVAEHGVRSGDQNWGLLPLCSVLTVKGGFHVGGENGGFLPGYPEFSAWLGKNSSRGKHDRLLQELGHHMNYKISADKTELRLGYLPMIRQRLVDLMMPSDGSEPNVEEAIAFMDEYGLDRDDLFENIDEFVMDDAKKFADIDSKSKSAFTREYNKSVHKSQALIEEQGVATRKRKKANDDDEEGDNDADSDEELSPEEIAKMFGSKKKGKKASASKKGKKS</sequence>
<dbReference type="GO" id="GO:0003689">
    <property type="term" value="F:DNA clamp loader activity"/>
    <property type="evidence" value="ECO:0007669"/>
    <property type="project" value="UniProtKB-UniRule"/>
</dbReference>
<dbReference type="PANTHER" id="PTHR23389">
    <property type="entry name" value="CHROMOSOME TRANSMISSION FIDELITY FACTOR 18"/>
    <property type="match status" value="1"/>
</dbReference>
<comment type="caution">
    <text evidence="7">The sequence shown here is derived from an EMBL/GenBank/DDBJ whole genome shotgun (WGS) entry which is preliminary data.</text>
</comment>
<keyword evidence="4" id="KW-0067">ATP-binding</keyword>
<dbReference type="InterPro" id="IPR036420">
    <property type="entry name" value="BRCT_dom_sf"/>
</dbReference>
<dbReference type="Pfam" id="PF00004">
    <property type="entry name" value="AAA"/>
    <property type="match status" value="1"/>
</dbReference>
<evidence type="ECO:0000256" key="3">
    <source>
        <dbReference type="ARBA" id="ARBA00022705"/>
    </source>
</evidence>
<evidence type="ECO:0000313" key="8">
    <source>
        <dbReference type="Proteomes" id="UP001054902"/>
    </source>
</evidence>
<dbReference type="SMART" id="SM00292">
    <property type="entry name" value="BRCT"/>
    <property type="match status" value="1"/>
</dbReference>
<dbReference type="PIRSF" id="PIRSF036578">
    <property type="entry name" value="RFC1"/>
    <property type="match status" value="1"/>
</dbReference>
<evidence type="ECO:0000256" key="5">
    <source>
        <dbReference type="SAM" id="MobiDB-lite"/>
    </source>
</evidence>
<organism evidence="7 8">
    <name type="scientific">Chaetoceros tenuissimus</name>
    <dbReference type="NCBI Taxonomy" id="426638"/>
    <lineage>
        <taxon>Eukaryota</taxon>
        <taxon>Sar</taxon>
        <taxon>Stramenopiles</taxon>
        <taxon>Ochrophyta</taxon>
        <taxon>Bacillariophyta</taxon>
        <taxon>Coscinodiscophyceae</taxon>
        <taxon>Chaetocerotophycidae</taxon>
        <taxon>Chaetocerotales</taxon>
        <taxon>Chaetocerotaceae</taxon>
        <taxon>Chaetoceros</taxon>
    </lineage>
</organism>
<dbReference type="Pfam" id="PF08519">
    <property type="entry name" value="RFC1"/>
    <property type="match status" value="1"/>
</dbReference>
<keyword evidence="4" id="KW-0539">Nucleus</keyword>
<dbReference type="GO" id="GO:0005634">
    <property type="term" value="C:nucleus"/>
    <property type="evidence" value="ECO:0007669"/>
    <property type="project" value="UniProtKB-SubCell"/>
</dbReference>
<feature type="domain" description="BRCT" evidence="6">
    <location>
        <begin position="168"/>
        <end position="242"/>
    </location>
</feature>
<dbReference type="Gene3D" id="1.10.8.60">
    <property type="match status" value="1"/>
</dbReference>
<dbReference type="GO" id="GO:0003677">
    <property type="term" value="F:DNA binding"/>
    <property type="evidence" value="ECO:0007669"/>
    <property type="project" value="InterPro"/>
</dbReference>
<feature type="compositionally biased region" description="Acidic residues" evidence="5">
    <location>
        <begin position="908"/>
        <end position="925"/>
    </location>
</feature>
<dbReference type="InterPro" id="IPR027417">
    <property type="entry name" value="P-loop_NTPase"/>
</dbReference>
<dbReference type="GO" id="GO:0005524">
    <property type="term" value="F:ATP binding"/>
    <property type="evidence" value="ECO:0007669"/>
    <property type="project" value="UniProtKB-UniRule"/>
</dbReference>
<dbReference type="InterPro" id="IPR003959">
    <property type="entry name" value="ATPase_AAA_core"/>
</dbReference>
<dbReference type="Gene3D" id="3.40.50.10190">
    <property type="entry name" value="BRCT domain"/>
    <property type="match status" value="1"/>
</dbReference>
<name>A0AAD3CNM9_9STRA</name>
<feature type="compositionally biased region" description="Basic and acidic residues" evidence="5">
    <location>
        <begin position="38"/>
        <end position="56"/>
    </location>
</feature>
<evidence type="ECO:0000256" key="2">
    <source>
        <dbReference type="ARBA" id="ARBA00020401"/>
    </source>
</evidence>
<feature type="region of interest" description="Disordered" evidence="5">
    <location>
        <begin position="885"/>
        <end position="950"/>
    </location>
</feature>
<dbReference type="GO" id="GO:0006281">
    <property type="term" value="P:DNA repair"/>
    <property type="evidence" value="ECO:0007669"/>
    <property type="project" value="InterPro"/>
</dbReference>